<dbReference type="PANTHER" id="PTHR11533">
    <property type="entry name" value="PROTEASE M1 ZINC METALLOPROTEASE"/>
    <property type="match status" value="1"/>
</dbReference>
<keyword evidence="5" id="KW-1003">Cell membrane</keyword>
<dbReference type="GO" id="GO:0005886">
    <property type="term" value="C:plasma membrane"/>
    <property type="evidence" value="ECO:0007669"/>
    <property type="project" value="UniProtKB-SubCell"/>
</dbReference>
<keyword evidence="8" id="KW-0812">Transmembrane</keyword>
<feature type="binding site" evidence="21">
    <location>
        <position position="351"/>
    </location>
    <ligand>
        <name>Zn(2+)</name>
        <dbReference type="ChEBI" id="CHEBI:29105"/>
        <note>catalytic</note>
    </ligand>
</feature>
<protein>
    <recommendedName>
        <fullName evidence="23">Aminopeptidase</fullName>
        <ecNumber evidence="23">3.4.11.-</ecNumber>
    </recommendedName>
</protein>
<keyword evidence="17" id="KW-1015">Disulfide bond</keyword>
<dbReference type="Gene3D" id="1.25.50.20">
    <property type="match status" value="1"/>
</dbReference>
<evidence type="ECO:0000256" key="17">
    <source>
        <dbReference type="ARBA" id="ARBA00023157"/>
    </source>
</evidence>
<dbReference type="Pfam" id="PF01433">
    <property type="entry name" value="Peptidase_M1"/>
    <property type="match status" value="1"/>
</dbReference>
<evidence type="ECO:0000313" key="28">
    <source>
        <dbReference type="EMBL" id="JAB57441.1"/>
    </source>
</evidence>
<dbReference type="InterPro" id="IPR050344">
    <property type="entry name" value="Peptidase_M1_aminopeptidases"/>
</dbReference>
<keyword evidence="7 23" id="KW-0645">Protease</keyword>
<name>U5EU86_9DIPT</name>
<feature type="signal peptide" evidence="24">
    <location>
        <begin position="1"/>
        <end position="28"/>
    </location>
</feature>
<dbReference type="InterPro" id="IPR034016">
    <property type="entry name" value="M1_APN-typ"/>
</dbReference>
<keyword evidence="14" id="KW-1133">Transmembrane helix</keyword>
<organism evidence="28">
    <name type="scientific">Corethrella appendiculata</name>
    <dbReference type="NCBI Taxonomy" id="1370023"/>
    <lineage>
        <taxon>Eukaryota</taxon>
        <taxon>Metazoa</taxon>
        <taxon>Ecdysozoa</taxon>
        <taxon>Arthropoda</taxon>
        <taxon>Hexapoda</taxon>
        <taxon>Insecta</taxon>
        <taxon>Pterygota</taxon>
        <taxon>Neoptera</taxon>
        <taxon>Endopterygota</taxon>
        <taxon>Diptera</taxon>
        <taxon>Nematocera</taxon>
        <taxon>Culicoidea</taxon>
        <taxon>Chaoboridae</taxon>
        <taxon>Corethrella</taxon>
    </lineage>
</organism>
<dbReference type="Pfam" id="PF17900">
    <property type="entry name" value="Peptidase_M1_N"/>
    <property type="match status" value="1"/>
</dbReference>
<dbReference type="InterPro" id="IPR042097">
    <property type="entry name" value="Aminopeptidase_N-like_N_sf"/>
</dbReference>
<dbReference type="FunFam" id="1.25.50.20:FF:000001">
    <property type="entry name" value="Aminopeptidase"/>
    <property type="match status" value="1"/>
</dbReference>
<dbReference type="Gene3D" id="1.10.390.10">
    <property type="entry name" value="Neutral Protease Domain 2"/>
    <property type="match status" value="1"/>
</dbReference>
<dbReference type="SUPFAM" id="SSF55486">
    <property type="entry name" value="Metalloproteases ('zincins'), catalytic domain"/>
    <property type="match status" value="1"/>
</dbReference>
<evidence type="ECO:0000259" key="27">
    <source>
        <dbReference type="Pfam" id="PF17900"/>
    </source>
</evidence>
<reference evidence="28" key="1">
    <citation type="journal article" date="2014" name="Insect Biochem. Mol. Biol.">
        <title>An insight into the sialome of the frog biting fly, Corethrella appendiculata.</title>
        <authorList>
            <person name="Ribeiro J.M.C."/>
            <person name="Chagas A.C."/>
            <person name="Pham V.M."/>
            <person name="Lounibos L.P."/>
            <person name="Calvo E."/>
        </authorList>
    </citation>
    <scope>NUCLEOTIDE SEQUENCE</scope>
    <source>
        <tissue evidence="28">Salivary glands</tissue>
    </source>
</reference>
<feature type="domain" description="Aminopeptidase N-like N-terminal" evidence="27">
    <location>
        <begin position="40"/>
        <end position="238"/>
    </location>
</feature>
<dbReference type="EC" id="3.4.11.-" evidence="23"/>
<dbReference type="PRINTS" id="PR00756">
    <property type="entry name" value="ALADIPTASE"/>
</dbReference>
<keyword evidence="18" id="KW-0325">Glycoprotein</keyword>
<dbReference type="FunFam" id="2.60.40.1730:FF:000012">
    <property type="entry name" value="Aminopeptidase N"/>
    <property type="match status" value="1"/>
</dbReference>
<keyword evidence="10 24" id="KW-0732">Signal</keyword>
<dbReference type="AlphaFoldDB" id="U5EU86"/>
<dbReference type="CDD" id="cd09601">
    <property type="entry name" value="M1_APN-Q_like"/>
    <property type="match status" value="1"/>
</dbReference>
<feature type="site" description="Transition state stabilizer" evidence="22">
    <location>
        <position position="433"/>
    </location>
</feature>
<feature type="binding site" evidence="21">
    <location>
        <position position="370"/>
    </location>
    <ligand>
        <name>Zn(2+)</name>
        <dbReference type="ChEBI" id="CHEBI:29105"/>
        <note>catalytic</note>
    </ligand>
</feature>
<keyword evidence="11 23" id="KW-0378">Hydrolase</keyword>
<comment type="similarity">
    <text evidence="4 23">Belongs to the peptidase M1 family.</text>
</comment>
<evidence type="ECO:0000256" key="15">
    <source>
        <dbReference type="ARBA" id="ARBA00023049"/>
    </source>
</evidence>
<evidence type="ECO:0000256" key="11">
    <source>
        <dbReference type="ARBA" id="ARBA00022801"/>
    </source>
</evidence>
<evidence type="ECO:0000256" key="23">
    <source>
        <dbReference type="RuleBase" id="RU364040"/>
    </source>
</evidence>
<dbReference type="InterPro" id="IPR014782">
    <property type="entry name" value="Peptidase_M1_dom"/>
</dbReference>
<feature type="domain" description="Peptidase M1 membrane alanine aminopeptidase" evidence="25">
    <location>
        <begin position="282"/>
        <end position="500"/>
    </location>
</feature>
<dbReference type="Gene3D" id="2.60.40.1730">
    <property type="entry name" value="tricorn interacting facor f3 domain"/>
    <property type="match status" value="1"/>
</dbReference>
<dbReference type="GO" id="GO:0005737">
    <property type="term" value="C:cytoplasm"/>
    <property type="evidence" value="ECO:0007669"/>
    <property type="project" value="TreeGrafter"/>
</dbReference>
<proteinExistence type="evidence at transcript level"/>
<dbReference type="GO" id="GO:0042277">
    <property type="term" value="F:peptide binding"/>
    <property type="evidence" value="ECO:0007669"/>
    <property type="project" value="TreeGrafter"/>
</dbReference>
<evidence type="ECO:0000256" key="21">
    <source>
        <dbReference type="PIRSR" id="PIRSR634016-3"/>
    </source>
</evidence>
<evidence type="ECO:0000256" key="6">
    <source>
        <dbReference type="ARBA" id="ARBA00022622"/>
    </source>
</evidence>
<evidence type="ECO:0000256" key="18">
    <source>
        <dbReference type="ARBA" id="ARBA00023180"/>
    </source>
</evidence>
<evidence type="ECO:0000256" key="3">
    <source>
        <dbReference type="ARBA" id="ARBA00004609"/>
    </source>
</evidence>
<comment type="subcellular location">
    <subcellularLocation>
        <location evidence="3">Cell membrane</location>
        <topology evidence="3">Lipid-anchor</topology>
        <topology evidence="3">GPI-anchor</topology>
    </subcellularLocation>
    <subcellularLocation>
        <location evidence="2">Membrane</location>
        <topology evidence="2">Single-pass type II membrane protein</topology>
    </subcellularLocation>
</comment>
<feature type="chain" id="PRO_5004660107" description="Aminopeptidase" evidence="24">
    <location>
        <begin position="29"/>
        <end position="950"/>
    </location>
</feature>
<keyword evidence="9 21" id="KW-0479">Metal-binding</keyword>
<comment type="catalytic activity">
    <reaction evidence="1">
        <text>Release of an N-terminal amino acid, Xaa-|-Yaa- from a peptide, amide or arylamide. Xaa is preferably Ala, but may be most amino acids including Pro (slow action). When a terminal hydrophobic residue is followed by a prolyl residue, the two may be released as an intact Xaa-Pro dipeptide.</text>
        <dbReference type="EC" id="3.4.11.2"/>
    </reaction>
</comment>
<sequence>MNNFINNNKKLILSILLLIFLYDDYATGTYTSYRLPKSFHPENYKLEVHTHLNDSYGFKYFGKVWITTICDEDATNITLHSKNLTILEKELSIRMMPEENAIGNDVKIKKIEYLKENDYLVLHTDDSMKKGRKYEVYIPFEAELSTGLLGYYRSSYYDKESQSKIWLSVTQFEPTHARQAFPCFDEPEMKATFDIILGHHKKYTALSNMPVSHTEKSPQDSEWIIDYFNRTVPMSTYLVAYTINDFEYKEAEIESSEDVVFRIWARRDAINQTDYATIVGPNVTKFYEDYFDIKFPLPKIDMIAIPDFSAGAMENWGLITYRETALLYLPNVSTTSSKYRVASVIAHELAHQWFGNLVTMKWWTDLWLNEGFATYIASLGVHHLHPEWNSLDENTVDNMLSIFKFDALKTSHPVSVEIGHPSMIAQIFDAISYQKGSNVLRMMHSFLGEDTFRSGVSRYLKKHAYKNAIQDDLWASLTEVAHENDVLPKHITVKMIMDSWTLQTGYPVINVTRDYSKNTADISQMRYVADATSSKSLVENCWWVPLTYTDKISLAFNETMARDWLECSKSKDPENATKTLTDLPDRNNWLVFNNRLSGLYKVQYDKDNYRLIVNQLIGPDFRNIDVMNRAQLIDDAMDLAWTQNQEYGIALSMINYLRQEDEYIPWKSALSNLNIVSRLLKRTQLYGVFKSYMQHILDPIYQTVGGMNPDEVKSERLDAVKRKVLIASWACRYDVSDCVEKSLRYFYEWMKVENPDTTNPIPLDLRSIVYCNAMKYRKENEWNFLWQRYLNSNVQSEKTLIIIALSCSREIWLLQRYLDWSLNSTSGVRKQDATILFGGVAKGDVGFNLAKDFLLNRIDEIYNYLSPDTSRITRYIKPLAEYMSTEKELLELKDLVDKKPKLFEKSTQGVSQALETIEVNQQWRRTNYQEMGRYLGRMAYRDFQSNELLF</sequence>
<keyword evidence="13" id="KW-0735">Signal-anchor</keyword>
<dbReference type="InterPro" id="IPR045357">
    <property type="entry name" value="Aminopeptidase_N-like_N"/>
</dbReference>
<feature type="active site" description="Proton acceptor" evidence="20">
    <location>
        <position position="348"/>
    </location>
</feature>
<evidence type="ECO:0000256" key="19">
    <source>
        <dbReference type="ARBA" id="ARBA00023288"/>
    </source>
</evidence>
<evidence type="ECO:0000256" key="2">
    <source>
        <dbReference type="ARBA" id="ARBA00004606"/>
    </source>
</evidence>
<evidence type="ECO:0000256" key="7">
    <source>
        <dbReference type="ARBA" id="ARBA00022670"/>
    </source>
</evidence>
<evidence type="ECO:0000256" key="20">
    <source>
        <dbReference type="PIRSR" id="PIRSR634016-1"/>
    </source>
</evidence>
<accession>U5EU86</accession>
<dbReference type="FunFam" id="2.60.40.1910:FF:000008">
    <property type="entry name" value="Aminopeptidase"/>
    <property type="match status" value="1"/>
</dbReference>
<evidence type="ECO:0000256" key="9">
    <source>
        <dbReference type="ARBA" id="ARBA00022723"/>
    </source>
</evidence>
<evidence type="ECO:0000256" key="4">
    <source>
        <dbReference type="ARBA" id="ARBA00010136"/>
    </source>
</evidence>
<evidence type="ECO:0000256" key="14">
    <source>
        <dbReference type="ARBA" id="ARBA00022989"/>
    </source>
</evidence>
<keyword evidence="15 23" id="KW-0482">Metalloprotease</keyword>
<evidence type="ECO:0000256" key="16">
    <source>
        <dbReference type="ARBA" id="ARBA00023136"/>
    </source>
</evidence>
<evidence type="ECO:0000256" key="5">
    <source>
        <dbReference type="ARBA" id="ARBA00022475"/>
    </source>
</evidence>
<evidence type="ECO:0000256" key="13">
    <source>
        <dbReference type="ARBA" id="ARBA00022968"/>
    </source>
</evidence>
<dbReference type="EMBL" id="GANO01002430">
    <property type="protein sequence ID" value="JAB57441.1"/>
    <property type="molecule type" value="mRNA"/>
</dbReference>
<dbReference type="GO" id="GO:0008270">
    <property type="term" value="F:zinc ion binding"/>
    <property type="evidence" value="ECO:0007669"/>
    <property type="project" value="UniProtKB-UniRule"/>
</dbReference>
<dbReference type="GO" id="GO:0043171">
    <property type="term" value="P:peptide catabolic process"/>
    <property type="evidence" value="ECO:0007669"/>
    <property type="project" value="TreeGrafter"/>
</dbReference>
<keyword evidence="12 21" id="KW-0862">Zinc</keyword>
<evidence type="ECO:0000256" key="8">
    <source>
        <dbReference type="ARBA" id="ARBA00022692"/>
    </source>
</evidence>
<dbReference type="InterPro" id="IPR001930">
    <property type="entry name" value="Peptidase_M1"/>
</dbReference>
<dbReference type="GO" id="GO:0006508">
    <property type="term" value="P:proteolysis"/>
    <property type="evidence" value="ECO:0007669"/>
    <property type="project" value="UniProtKB-KW"/>
</dbReference>
<evidence type="ECO:0000256" key="10">
    <source>
        <dbReference type="ARBA" id="ARBA00022729"/>
    </source>
</evidence>
<dbReference type="Gene3D" id="2.60.40.1910">
    <property type="match status" value="1"/>
</dbReference>
<dbReference type="GO" id="GO:0016285">
    <property type="term" value="F:alanyl aminopeptidase activity"/>
    <property type="evidence" value="ECO:0007669"/>
    <property type="project" value="UniProtKB-EC"/>
</dbReference>
<dbReference type="PANTHER" id="PTHR11533:SF253">
    <property type="entry name" value="AMINOPEPTIDASE-RELATED"/>
    <property type="match status" value="1"/>
</dbReference>
<dbReference type="MEROPS" id="M01.A09"/>
<evidence type="ECO:0000259" key="26">
    <source>
        <dbReference type="Pfam" id="PF11838"/>
    </source>
</evidence>
<keyword evidence="23 28" id="KW-0031">Aminopeptidase</keyword>
<comment type="cofactor">
    <cofactor evidence="21 23">
        <name>Zn(2+)</name>
        <dbReference type="ChEBI" id="CHEBI:29105"/>
    </cofactor>
    <text evidence="21 23">Binds 1 zinc ion per subunit.</text>
</comment>
<evidence type="ECO:0000256" key="22">
    <source>
        <dbReference type="PIRSR" id="PIRSR634016-4"/>
    </source>
</evidence>
<feature type="binding site" evidence="21">
    <location>
        <position position="347"/>
    </location>
    <ligand>
        <name>Zn(2+)</name>
        <dbReference type="ChEBI" id="CHEBI:29105"/>
        <note>catalytic</note>
    </ligand>
</feature>
<keyword evidence="19" id="KW-0449">Lipoprotein</keyword>
<dbReference type="GO" id="GO:0098552">
    <property type="term" value="C:side of membrane"/>
    <property type="evidence" value="ECO:0007669"/>
    <property type="project" value="UniProtKB-KW"/>
</dbReference>
<dbReference type="FunFam" id="1.10.390.10:FF:000016">
    <property type="entry name" value="Glutamyl aminopeptidase"/>
    <property type="match status" value="1"/>
</dbReference>
<dbReference type="InterPro" id="IPR027268">
    <property type="entry name" value="Peptidase_M4/M1_CTD_sf"/>
</dbReference>
<dbReference type="Pfam" id="PF11838">
    <property type="entry name" value="ERAP1_C"/>
    <property type="match status" value="1"/>
</dbReference>
<dbReference type="GO" id="GO:0070006">
    <property type="term" value="F:metalloaminopeptidase activity"/>
    <property type="evidence" value="ECO:0007669"/>
    <property type="project" value="TreeGrafter"/>
</dbReference>
<keyword evidence="6" id="KW-0336">GPI-anchor</keyword>
<keyword evidence="16" id="KW-0472">Membrane</keyword>
<evidence type="ECO:0000256" key="12">
    <source>
        <dbReference type="ARBA" id="ARBA00022833"/>
    </source>
</evidence>
<dbReference type="GO" id="GO:0005615">
    <property type="term" value="C:extracellular space"/>
    <property type="evidence" value="ECO:0007669"/>
    <property type="project" value="TreeGrafter"/>
</dbReference>
<feature type="domain" description="ERAP1-like C-terminal" evidence="26">
    <location>
        <begin position="589"/>
        <end position="918"/>
    </location>
</feature>
<dbReference type="InterPro" id="IPR024571">
    <property type="entry name" value="ERAP1-like_C_dom"/>
</dbReference>
<evidence type="ECO:0000256" key="24">
    <source>
        <dbReference type="SAM" id="SignalP"/>
    </source>
</evidence>
<evidence type="ECO:0000259" key="25">
    <source>
        <dbReference type="Pfam" id="PF01433"/>
    </source>
</evidence>
<dbReference type="SUPFAM" id="SSF63737">
    <property type="entry name" value="Leukotriene A4 hydrolase N-terminal domain"/>
    <property type="match status" value="1"/>
</dbReference>
<evidence type="ECO:0000256" key="1">
    <source>
        <dbReference type="ARBA" id="ARBA00000098"/>
    </source>
</evidence>